<dbReference type="Gramene" id="TVT99537">
    <property type="protein sequence ID" value="TVT99537"/>
    <property type="gene ID" value="EJB05_55097"/>
</dbReference>
<proteinExistence type="predicted"/>
<reference evidence="1 2" key="1">
    <citation type="journal article" date="2019" name="Sci. Rep.">
        <title>A high-quality genome of Eragrostis curvula grass provides insights into Poaceae evolution and supports new strategies to enhance forage quality.</title>
        <authorList>
            <person name="Carballo J."/>
            <person name="Santos B.A.C.M."/>
            <person name="Zappacosta D."/>
            <person name="Garbus I."/>
            <person name="Selva J.P."/>
            <person name="Gallo C.A."/>
            <person name="Diaz A."/>
            <person name="Albertini E."/>
            <person name="Caccamo M."/>
            <person name="Echenique V."/>
        </authorList>
    </citation>
    <scope>NUCLEOTIDE SEQUENCE [LARGE SCALE GENOMIC DNA]</scope>
    <source>
        <strain evidence="2">cv. Victoria</strain>
        <tissue evidence="1">Leaf</tissue>
    </source>
</reference>
<name>A0A5J9SKM4_9POAL</name>
<comment type="caution">
    <text evidence="1">The sequence shown here is derived from an EMBL/GenBank/DDBJ whole genome shotgun (WGS) entry which is preliminary data.</text>
</comment>
<protein>
    <submittedName>
        <fullName evidence="1">Uncharacterized protein</fullName>
    </submittedName>
</protein>
<feature type="non-terminal residue" evidence="1">
    <location>
        <position position="1"/>
    </location>
</feature>
<gene>
    <name evidence="1" type="ORF">EJB05_55097</name>
</gene>
<evidence type="ECO:0000313" key="2">
    <source>
        <dbReference type="Proteomes" id="UP000324897"/>
    </source>
</evidence>
<dbReference type="AlphaFoldDB" id="A0A5J9SKM4"/>
<organism evidence="1 2">
    <name type="scientific">Eragrostis curvula</name>
    <name type="common">weeping love grass</name>
    <dbReference type="NCBI Taxonomy" id="38414"/>
    <lineage>
        <taxon>Eukaryota</taxon>
        <taxon>Viridiplantae</taxon>
        <taxon>Streptophyta</taxon>
        <taxon>Embryophyta</taxon>
        <taxon>Tracheophyta</taxon>
        <taxon>Spermatophyta</taxon>
        <taxon>Magnoliopsida</taxon>
        <taxon>Liliopsida</taxon>
        <taxon>Poales</taxon>
        <taxon>Poaceae</taxon>
        <taxon>PACMAD clade</taxon>
        <taxon>Chloridoideae</taxon>
        <taxon>Eragrostideae</taxon>
        <taxon>Eragrostidinae</taxon>
        <taxon>Eragrostis</taxon>
    </lineage>
</organism>
<dbReference type="Proteomes" id="UP000324897">
    <property type="component" value="Unassembled WGS sequence"/>
</dbReference>
<evidence type="ECO:0000313" key="1">
    <source>
        <dbReference type="EMBL" id="TVT99537.1"/>
    </source>
</evidence>
<dbReference type="EMBL" id="RWGY01000709">
    <property type="protein sequence ID" value="TVT99537.1"/>
    <property type="molecule type" value="Genomic_DNA"/>
</dbReference>
<sequence length="71" mass="8261">MLIQIKNQGLSLWALSEFSKLRIFEDIKTARSGFLKIHMSYFHQKALPPNIAEDLDYFPKTSIDDKFPKTS</sequence>
<keyword evidence="2" id="KW-1185">Reference proteome</keyword>
<accession>A0A5J9SKM4</accession>